<reference evidence="2" key="1">
    <citation type="submission" date="2023-04" db="EMBL/GenBank/DDBJ databases">
        <title>Phytophthora lilii NBRC 32176.</title>
        <authorList>
            <person name="Ichikawa N."/>
            <person name="Sato H."/>
            <person name="Tonouchi N."/>
        </authorList>
    </citation>
    <scope>NUCLEOTIDE SEQUENCE</scope>
    <source>
        <strain evidence="2">NBRC 32176</strain>
    </source>
</reference>
<proteinExistence type="predicted"/>
<keyword evidence="1" id="KW-0175">Coiled coil</keyword>
<dbReference type="EMBL" id="BSXW01000265">
    <property type="protein sequence ID" value="GMF16955.1"/>
    <property type="molecule type" value="Genomic_DNA"/>
</dbReference>
<dbReference type="PANTHER" id="PTHR37558:SF1">
    <property type="entry name" value="HTH CENPB-TYPE DOMAIN-CONTAINING PROTEIN"/>
    <property type="match status" value="1"/>
</dbReference>
<evidence type="ECO:0000313" key="3">
    <source>
        <dbReference type="Proteomes" id="UP001165083"/>
    </source>
</evidence>
<comment type="caution">
    <text evidence="2">The sequence shown here is derived from an EMBL/GenBank/DDBJ whole genome shotgun (WGS) entry which is preliminary data.</text>
</comment>
<accession>A0A9W6TNG7</accession>
<dbReference type="AlphaFoldDB" id="A0A9W6TNG7"/>
<feature type="coiled-coil region" evidence="1">
    <location>
        <begin position="40"/>
        <end position="93"/>
    </location>
</feature>
<keyword evidence="3" id="KW-1185">Reference proteome</keyword>
<sequence length="191" mass="21553">MEVHERMQQGGDNVGVLAVSGLEPTAIVGPTAVSPINAGLVDLAQERERMAQRRLELMERKMERELAAQKRHSQEQVERLEKLHREQQQVQQEQHAQLLATIRQQQAMMLEFIKSLAPVGAHWATVKQSMGMKHDGGSSADASVVSTLTFLLLQHRYQLGTIMQMLGTRTLQVNFKPELQHWLPTTTNSDI</sequence>
<dbReference type="Proteomes" id="UP001165083">
    <property type="component" value="Unassembled WGS sequence"/>
</dbReference>
<evidence type="ECO:0000313" key="2">
    <source>
        <dbReference type="EMBL" id="GMF16955.1"/>
    </source>
</evidence>
<name>A0A9W6TNG7_9STRA</name>
<protein>
    <submittedName>
        <fullName evidence="2">Unnamed protein product</fullName>
    </submittedName>
</protein>
<dbReference type="PANTHER" id="PTHR37558">
    <property type="entry name" value="HTH CENPB-TYPE DOMAIN-CONTAINING PROTEIN"/>
    <property type="match status" value="1"/>
</dbReference>
<organism evidence="2 3">
    <name type="scientific">Phytophthora lilii</name>
    <dbReference type="NCBI Taxonomy" id="2077276"/>
    <lineage>
        <taxon>Eukaryota</taxon>
        <taxon>Sar</taxon>
        <taxon>Stramenopiles</taxon>
        <taxon>Oomycota</taxon>
        <taxon>Peronosporomycetes</taxon>
        <taxon>Peronosporales</taxon>
        <taxon>Peronosporaceae</taxon>
        <taxon>Phytophthora</taxon>
    </lineage>
</organism>
<gene>
    <name evidence="2" type="ORF">Plil01_000612800</name>
</gene>
<evidence type="ECO:0000256" key="1">
    <source>
        <dbReference type="SAM" id="Coils"/>
    </source>
</evidence>